<dbReference type="GO" id="GO:0001784">
    <property type="term" value="F:phosphotyrosine residue binding"/>
    <property type="evidence" value="ECO:0007669"/>
    <property type="project" value="UniProtKB-UniRule"/>
</dbReference>
<dbReference type="GO" id="GO:0061630">
    <property type="term" value="F:ubiquitin protein ligase activity"/>
    <property type="evidence" value="ECO:0007669"/>
    <property type="project" value="UniProtKB-EC"/>
</dbReference>
<dbReference type="GO" id="GO:0005509">
    <property type="term" value="F:calcium ion binding"/>
    <property type="evidence" value="ECO:0007669"/>
    <property type="project" value="UniProtKB-UniRule"/>
</dbReference>
<keyword evidence="3" id="KW-0808">Transferase</keyword>
<dbReference type="GO" id="GO:0017124">
    <property type="term" value="F:SH3 domain binding"/>
    <property type="evidence" value="ECO:0007669"/>
    <property type="project" value="TreeGrafter"/>
</dbReference>
<dbReference type="GO" id="GO:0016567">
    <property type="term" value="P:protein ubiquitination"/>
    <property type="evidence" value="ECO:0007669"/>
    <property type="project" value="UniProtKB-UniPathway"/>
</dbReference>
<proteinExistence type="predicted"/>
<evidence type="ECO:0000313" key="5">
    <source>
        <dbReference type="EMBL" id="VDN12479.1"/>
    </source>
</evidence>
<dbReference type="Proteomes" id="UP000281553">
    <property type="component" value="Unassembled WGS sequence"/>
</dbReference>
<keyword evidence="6" id="KW-1185">Reference proteome</keyword>
<dbReference type="SUPFAM" id="SSF55550">
    <property type="entry name" value="SH2 domain"/>
    <property type="match status" value="1"/>
</dbReference>
<organism evidence="5 6">
    <name type="scientific">Dibothriocephalus latus</name>
    <name type="common">Fish tapeworm</name>
    <name type="synonym">Diphyllobothrium latum</name>
    <dbReference type="NCBI Taxonomy" id="60516"/>
    <lineage>
        <taxon>Eukaryota</taxon>
        <taxon>Metazoa</taxon>
        <taxon>Spiralia</taxon>
        <taxon>Lophotrochozoa</taxon>
        <taxon>Platyhelminthes</taxon>
        <taxon>Cestoda</taxon>
        <taxon>Eucestoda</taxon>
        <taxon>Diphyllobothriidea</taxon>
        <taxon>Diphyllobothriidae</taxon>
        <taxon>Dibothriocephalus</taxon>
    </lineage>
</organism>
<dbReference type="InterPro" id="IPR024159">
    <property type="entry name" value="Cbl_PTB"/>
</dbReference>
<evidence type="ECO:0000313" key="6">
    <source>
        <dbReference type="Proteomes" id="UP000281553"/>
    </source>
</evidence>
<dbReference type="UniPathway" id="UPA00143"/>
<dbReference type="InterPro" id="IPR024162">
    <property type="entry name" value="Adaptor_Cbl"/>
</dbReference>
<keyword evidence="3" id="KW-0863">Zinc-finger</keyword>
<dbReference type="PROSITE" id="PS51506">
    <property type="entry name" value="CBL_PTB"/>
    <property type="match status" value="1"/>
</dbReference>
<reference evidence="5 6" key="1">
    <citation type="submission" date="2018-11" db="EMBL/GenBank/DDBJ databases">
        <authorList>
            <consortium name="Pathogen Informatics"/>
        </authorList>
    </citation>
    <scope>NUCLEOTIDE SEQUENCE [LARGE SCALE GENOMIC DNA]</scope>
</reference>
<dbReference type="PANTHER" id="PTHR23007:SF11">
    <property type="entry name" value="E3 UBIQUITIN-PROTEIN LIGASE CBL"/>
    <property type="match status" value="1"/>
</dbReference>
<protein>
    <recommendedName>
        <fullName evidence="3">E3 ubiquitin-protein ligase CBL</fullName>
        <ecNumber evidence="3">2.3.2.27</ecNumber>
    </recommendedName>
</protein>
<evidence type="ECO:0000259" key="4">
    <source>
        <dbReference type="PROSITE" id="PS51506"/>
    </source>
</evidence>
<dbReference type="EMBL" id="UYRU01054010">
    <property type="protein sequence ID" value="VDN12479.1"/>
    <property type="molecule type" value="Genomic_DNA"/>
</dbReference>
<dbReference type="InterPro" id="IPR036860">
    <property type="entry name" value="SH2_dom_sf"/>
</dbReference>
<dbReference type="Gene3D" id="1.10.238.10">
    <property type="entry name" value="EF-hand"/>
    <property type="match status" value="1"/>
</dbReference>
<evidence type="ECO:0000256" key="1">
    <source>
        <dbReference type="ARBA" id="ARBA00022723"/>
    </source>
</evidence>
<dbReference type="GO" id="GO:0045121">
    <property type="term" value="C:membrane raft"/>
    <property type="evidence" value="ECO:0007669"/>
    <property type="project" value="TreeGrafter"/>
</dbReference>
<dbReference type="GO" id="GO:0008270">
    <property type="term" value="F:zinc ion binding"/>
    <property type="evidence" value="ECO:0007669"/>
    <property type="project" value="UniProtKB-KW"/>
</dbReference>
<dbReference type="PANTHER" id="PTHR23007">
    <property type="entry name" value="CBL"/>
    <property type="match status" value="1"/>
</dbReference>
<comment type="catalytic activity">
    <reaction evidence="3">
        <text>S-ubiquitinyl-[E2 ubiquitin-conjugating enzyme]-L-cysteine + [acceptor protein]-L-lysine = [E2 ubiquitin-conjugating enzyme]-L-cysteine + N(6)-ubiquitinyl-[acceptor protein]-L-lysine.</text>
        <dbReference type="EC" id="2.3.2.27"/>
    </reaction>
</comment>
<comment type="pathway">
    <text evidence="3">Protein modification; protein ubiquitination.</text>
</comment>
<keyword evidence="3" id="KW-0862">Zinc</keyword>
<dbReference type="Pfam" id="PF02761">
    <property type="entry name" value="Cbl_N2"/>
    <property type="match status" value="1"/>
</dbReference>
<dbReference type="InterPro" id="IPR014741">
    <property type="entry name" value="Adaptor_Cbl_EF_hand-like"/>
</dbReference>
<feature type="domain" description="Cbl-PTB" evidence="4">
    <location>
        <begin position="1"/>
        <end position="107"/>
    </location>
</feature>
<dbReference type="EC" id="2.3.2.27" evidence="3"/>
<dbReference type="GO" id="GO:0007165">
    <property type="term" value="P:signal transduction"/>
    <property type="evidence" value="ECO:0007669"/>
    <property type="project" value="TreeGrafter"/>
</dbReference>
<comment type="domain">
    <text evidence="3">The N-terminus is composed of the phosphotyrosine binding (PTB) domain, a short linker region and the RING-type zinc finger. The PTB domain, which is also called TKB (tyrosine kinase binding) domain, is composed of three different subdomains: a four-helix bundle (4H), a calcium-binding EF hand and a divergent SH2 domain.</text>
</comment>
<dbReference type="GO" id="GO:0023051">
    <property type="term" value="P:regulation of signaling"/>
    <property type="evidence" value="ECO:0007669"/>
    <property type="project" value="InterPro"/>
</dbReference>
<dbReference type="AlphaFoldDB" id="A0A3P7NU63"/>
<dbReference type="Gene3D" id="3.30.505.10">
    <property type="entry name" value="SH2 domain"/>
    <property type="match status" value="1"/>
</dbReference>
<dbReference type="InterPro" id="IPR014742">
    <property type="entry name" value="Adaptor_Cbl_SH2-like"/>
</dbReference>
<evidence type="ECO:0000256" key="2">
    <source>
        <dbReference type="ARBA" id="ARBA00022837"/>
    </source>
</evidence>
<gene>
    <name evidence="5" type="ORF">DILT_LOCUS8310</name>
</gene>
<comment type="function">
    <text evidence="3">E3 ubiquitin-protein ligase which accepts ubiquitin from specific E2 ubiquitin-conjugating enzymes, and transfers it to substrates, generally promoting their degradation by the proteasome.</text>
</comment>
<evidence type="ECO:0000256" key="3">
    <source>
        <dbReference type="RuleBase" id="RU367001"/>
    </source>
</evidence>
<dbReference type="OrthoDB" id="6258726at2759"/>
<name>A0A3P7NU63_DIBLA</name>
<dbReference type="Pfam" id="PF02762">
    <property type="entry name" value="Cbl_N3"/>
    <property type="match status" value="1"/>
</dbReference>
<keyword evidence="1 3" id="KW-0479">Metal-binding</keyword>
<sequence length="107" mass="12365">MSFTSEFYVSKYALDLFTRLFSPWEKCYNVHKALIKHPAYVKHATSSLIAEKLKELKDKPGSFYFRISVNNPGVWAIGYITAQKSISHVLCYGLPIIDTLYQQRNDL</sequence>
<keyword evidence="2 3" id="KW-0106">Calcium</keyword>
<keyword evidence="3" id="KW-0833">Ubl conjugation pathway</keyword>
<dbReference type="GO" id="GO:0005886">
    <property type="term" value="C:plasma membrane"/>
    <property type="evidence" value="ECO:0007669"/>
    <property type="project" value="TreeGrafter"/>
</dbReference>
<accession>A0A3P7NU63</accession>